<evidence type="ECO:0000313" key="1">
    <source>
        <dbReference type="EMBL" id="MCI71331.1"/>
    </source>
</evidence>
<feature type="non-terminal residue" evidence="1">
    <location>
        <position position="56"/>
    </location>
</feature>
<protein>
    <recommendedName>
        <fullName evidence="3">RNase H type-1 domain-containing protein</fullName>
    </recommendedName>
</protein>
<evidence type="ECO:0000313" key="2">
    <source>
        <dbReference type="Proteomes" id="UP000265520"/>
    </source>
</evidence>
<sequence>MLKCNIDTACYMEHNVYSVGACMHDEQGQFVQAYARRFVGRPNVAEAEAMGLLEVL</sequence>
<comment type="caution">
    <text evidence="1">The sequence shown here is derived from an EMBL/GenBank/DDBJ whole genome shotgun (WGS) entry which is preliminary data.</text>
</comment>
<dbReference type="AlphaFoldDB" id="A0A392UCS9"/>
<keyword evidence="2" id="KW-1185">Reference proteome</keyword>
<proteinExistence type="predicted"/>
<organism evidence="1 2">
    <name type="scientific">Trifolium medium</name>
    <dbReference type="NCBI Taxonomy" id="97028"/>
    <lineage>
        <taxon>Eukaryota</taxon>
        <taxon>Viridiplantae</taxon>
        <taxon>Streptophyta</taxon>
        <taxon>Embryophyta</taxon>
        <taxon>Tracheophyta</taxon>
        <taxon>Spermatophyta</taxon>
        <taxon>Magnoliopsida</taxon>
        <taxon>eudicotyledons</taxon>
        <taxon>Gunneridae</taxon>
        <taxon>Pentapetalae</taxon>
        <taxon>rosids</taxon>
        <taxon>fabids</taxon>
        <taxon>Fabales</taxon>
        <taxon>Fabaceae</taxon>
        <taxon>Papilionoideae</taxon>
        <taxon>50 kb inversion clade</taxon>
        <taxon>NPAAA clade</taxon>
        <taxon>Hologalegina</taxon>
        <taxon>IRL clade</taxon>
        <taxon>Trifolieae</taxon>
        <taxon>Trifolium</taxon>
    </lineage>
</organism>
<dbReference type="Proteomes" id="UP000265520">
    <property type="component" value="Unassembled WGS sequence"/>
</dbReference>
<name>A0A392UCS9_9FABA</name>
<accession>A0A392UCS9</accession>
<evidence type="ECO:0008006" key="3">
    <source>
        <dbReference type="Google" id="ProtNLM"/>
    </source>
</evidence>
<reference evidence="1 2" key="1">
    <citation type="journal article" date="2018" name="Front. Plant Sci.">
        <title>Red Clover (Trifolium pratense) and Zigzag Clover (T. medium) - A Picture of Genomic Similarities and Differences.</title>
        <authorList>
            <person name="Dluhosova J."/>
            <person name="Istvanek J."/>
            <person name="Nedelnik J."/>
            <person name="Repkova J."/>
        </authorList>
    </citation>
    <scope>NUCLEOTIDE SEQUENCE [LARGE SCALE GENOMIC DNA]</scope>
    <source>
        <strain evidence="2">cv. 10/8</strain>
        <tissue evidence="1">Leaf</tissue>
    </source>
</reference>
<dbReference type="EMBL" id="LXQA010794246">
    <property type="protein sequence ID" value="MCI71331.1"/>
    <property type="molecule type" value="Genomic_DNA"/>
</dbReference>